<evidence type="ECO:0000259" key="2">
    <source>
        <dbReference type="Pfam" id="PF19112"/>
    </source>
</evidence>
<dbReference type="PANTHER" id="PTHR21266:SF60">
    <property type="entry name" value="3-KETOSTEROID-9-ALPHA-MONOOXYGENASE, OXYGENASE COMPONENT"/>
    <property type="match status" value="1"/>
</dbReference>
<evidence type="ECO:0000313" key="4">
    <source>
        <dbReference type="Proteomes" id="UP001409585"/>
    </source>
</evidence>
<dbReference type="AlphaFoldDB" id="A0AAV3U6M0"/>
<sequence>MSVIELVKKPREERRQKTDNWTPIIFDLHDTWFPIAHSTHVNSKAIRRAIHAQPVYVWRENGKAMAAECLPEQLTSQQVKKTQFTGGSGRYFVAEFYGYVWVWYGNPDAMDIELIPQIPFLPRDGVGIPNYMRTSVRFDGNSSLSVENLLDLTHADFLHGEVIGGEGEAESDEVSFEHTSETLTRVRHVVGKPVSPVMRWVGGVRAKYQEFRSTLHVHLRSNVCISYPRFRPGFDIPNVQTFVPSGPFRSRVDQTFSLGKAPTPFRQLMPRMAYVVGPQDNSVVRPQNPCYLTDDERADQHSRFDAPGVRYRFLVRKLWQRQQDGDFSYLSDAEPGKDISAVLGMDG</sequence>
<dbReference type="Pfam" id="PF19112">
    <property type="entry name" value="VanA_C"/>
    <property type="match status" value="1"/>
</dbReference>
<keyword evidence="1" id="KW-0560">Oxidoreductase</keyword>
<dbReference type="EMBL" id="BAABLX010000029">
    <property type="protein sequence ID" value="GAA4952217.1"/>
    <property type="molecule type" value="Genomic_DNA"/>
</dbReference>
<name>A0AAV3U6M0_9ALTE</name>
<gene>
    <name evidence="3" type="ORF">GCM10025791_36070</name>
</gene>
<dbReference type="PANTHER" id="PTHR21266">
    <property type="entry name" value="IRON-SULFUR DOMAIN CONTAINING PROTEIN"/>
    <property type="match status" value="1"/>
</dbReference>
<keyword evidence="3" id="KW-0223">Dioxygenase</keyword>
<organism evidence="3 4">
    <name type="scientific">Halioxenophilus aromaticivorans</name>
    <dbReference type="NCBI Taxonomy" id="1306992"/>
    <lineage>
        <taxon>Bacteria</taxon>
        <taxon>Pseudomonadati</taxon>
        <taxon>Pseudomonadota</taxon>
        <taxon>Gammaproteobacteria</taxon>
        <taxon>Alteromonadales</taxon>
        <taxon>Alteromonadaceae</taxon>
        <taxon>Halioxenophilus</taxon>
    </lineage>
</organism>
<evidence type="ECO:0000313" key="3">
    <source>
        <dbReference type="EMBL" id="GAA4952217.1"/>
    </source>
</evidence>
<dbReference type="InterPro" id="IPR050584">
    <property type="entry name" value="Cholesterol_7-desaturase"/>
</dbReference>
<proteinExistence type="predicted"/>
<dbReference type="Gene3D" id="3.90.380.10">
    <property type="entry name" value="Naphthalene 1,2-dioxygenase Alpha Subunit, Chain A, domain 1"/>
    <property type="match status" value="1"/>
</dbReference>
<dbReference type="InterPro" id="IPR044043">
    <property type="entry name" value="VanA_C_cat"/>
</dbReference>
<evidence type="ECO:0000256" key="1">
    <source>
        <dbReference type="ARBA" id="ARBA00023002"/>
    </source>
</evidence>
<feature type="domain" description="Vanillate O-demethylase oxygenase-like C-terminal catalytic" evidence="2">
    <location>
        <begin position="139"/>
        <end position="319"/>
    </location>
</feature>
<accession>A0AAV3U6M0</accession>
<dbReference type="SUPFAM" id="SSF55961">
    <property type="entry name" value="Bet v1-like"/>
    <property type="match status" value="1"/>
</dbReference>
<keyword evidence="4" id="KW-1185">Reference proteome</keyword>
<dbReference type="RefSeq" id="WP_345425726.1">
    <property type="nucleotide sequence ID" value="NZ_AP031496.1"/>
</dbReference>
<comment type="caution">
    <text evidence="3">The sequence shown here is derived from an EMBL/GenBank/DDBJ whole genome shotgun (WGS) entry which is preliminary data.</text>
</comment>
<dbReference type="GO" id="GO:0051213">
    <property type="term" value="F:dioxygenase activity"/>
    <property type="evidence" value="ECO:0007669"/>
    <property type="project" value="UniProtKB-KW"/>
</dbReference>
<protein>
    <submittedName>
        <fullName evidence="3">Aromatic ring-hydroxylating dioxygenase subunit alpha</fullName>
    </submittedName>
</protein>
<reference evidence="4" key="1">
    <citation type="journal article" date="2019" name="Int. J. Syst. Evol. Microbiol.">
        <title>The Global Catalogue of Microorganisms (GCM) 10K type strain sequencing project: providing services to taxonomists for standard genome sequencing and annotation.</title>
        <authorList>
            <consortium name="The Broad Institute Genomics Platform"/>
            <consortium name="The Broad Institute Genome Sequencing Center for Infectious Disease"/>
            <person name="Wu L."/>
            <person name="Ma J."/>
        </authorList>
    </citation>
    <scope>NUCLEOTIDE SEQUENCE [LARGE SCALE GENOMIC DNA]</scope>
    <source>
        <strain evidence="4">JCM 19134</strain>
    </source>
</reference>
<dbReference type="Proteomes" id="UP001409585">
    <property type="component" value="Unassembled WGS sequence"/>
</dbReference>